<sequence length="665" mass="74434">MDGRNPWRISALLYLCYEFVFPLFLLFQMFLTVLVAQVTKFLPMRRPNSSDNHEHHNSFCCGHFPPFSPCRQRDDGSSPSTSGGERISTRFSKGEVLGRVLNEEQLASGSRCEIASDRKADRNGDVRRSFSMPLAYKRKGRHNGTTSVEQGASVRKRSVDGDTYQSIAEGLELYDGLIEMSAEHLKQRDRGHEEVILSLLSALQVQRKNLRTLYEELDEERVAAETAAIEAMAMIHRLQEEKSALQMEAEHFQRMAEEKARHDERAIQLLEEDLCRKENERVHLEEELSDLRSKCFGSGTGNGNGFDEAREVTPQYYTNAGTPILLLTRGLEAPGQKEHKDGSLVTCQECTDLTLAISSGDISLDGSCEWLQSDDAPIKKFRSLALHELGHSNEFPNSDEISQSAVGAPHEESEKSLLDGANDAKAILLQLSAVEKQLLALEESEKMDLWNQVQASQDSLIHEILKSNEHSLAKYDSNNRNNVNLQSCDDNMWASEIEASTVLAEEKVVNVDVANISCSTSQVPTHEVMIEIHEGKRRRSRFMQWECSEDEKHLSIPNFAKNRSDLSSTSVLEGPMKPVSRALQITADEDEWESKRVISLDGIALGDNDESTLMHDQPVSSNGEHVNLVMLKEVVQGLQELLKGNKNVSATNETLSSLSVYLKGT</sequence>
<dbReference type="OrthoDB" id="1100010at2759"/>
<dbReference type="Pfam" id="PF04576">
    <property type="entry name" value="Zein-binding"/>
    <property type="match status" value="1"/>
</dbReference>
<feature type="domain" description="GTD-binding" evidence="8">
    <location>
        <begin position="194"/>
        <end position="292"/>
    </location>
</feature>
<organism evidence="9 10">
    <name type="scientific">Ceratopteris richardii</name>
    <name type="common">Triangle waterfern</name>
    <dbReference type="NCBI Taxonomy" id="49495"/>
    <lineage>
        <taxon>Eukaryota</taxon>
        <taxon>Viridiplantae</taxon>
        <taxon>Streptophyta</taxon>
        <taxon>Embryophyta</taxon>
        <taxon>Tracheophyta</taxon>
        <taxon>Polypodiopsida</taxon>
        <taxon>Polypodiidae</taxon>
        <taxon>Polypodiales</taxon>
        <taxon>Pteridineae</taxon>
        <taxon>Pteridaceae</taxon>
        <taxon>Parkerioideae</taxon>
        <taxon>Ceratopteris</taxon>
    </lineage>
</organism>
<dbReference type="PANTHER" id="PTHR31422:SF3">
    <property type="entry name" value="GTD-BINDING DOMAIN-CONTAINING PROTEIN"/>
    <property type="match status" value="1"/>
</dbReference>
<evidence type="ECO:0000256" key="2">
    <source>
        <dbReference type="ARBA" id="ARBA00022692"/>
    </source>
</evidence>
<dbReference type="Proteomes" id="UP000825935">
    <property type="component" value="Chromosome 28"/>
</dbReference>
<evidence type="ECO:0000313" key="9">
    <source>
        <dbReference type="EMBL" id="KAH7293673.1"/>
    </source>
</evidence>
<keyword evidence="10" id="KW-1185">Reference proteome</keyword>
<keyword evidence="3 7" id="KW-1133">Transmembrane helix</keyword>
<feature type="coiled-coil region" evidence="5">
    <location>
        <begin position="200"/>
        <end position="273"/>
    </location>
</feature>
<protein>
    <recommendedName>
        <fullName evidence="8">GTD-binding domain-containing protein</fullName>
    </recommendedName>
</protein>
<reference evidence="9" key="1">
    <citation type="submission" date="2021-08" db="EMBL/GenBank/DDBJ databases">
        <title>WGS assembly of Ceratopteris richardii.</title>
        <authorList>
            <person name="Marchant D.B."/>
            <person name="Chen G."/>
            <person name="Jenkins J."/>
            <person name="Shu S."/>
            <person name="Leebens-Mack J."/>
            <person name="Grimwood J."/>
            <person name="Schmutz J."/>
            <person name="Soltis P."/>
            <person name="Soltis D."/>
            <person name="Chen Z.-H."/>
        </authorList>
    </citation>
    <scope>NUCLEOTIDE SEQUENCE</scope>
    <source>
        <strain evidence="9">Whitten #5841</strain>
        <tissue evidence="9">Leaf</tissue>
    </source>
</reference>
<dbReference type="InterPro" id="IPR007656">
    <property type="entry name" value="GTD-bd"/>
</dbReference>
<evidence type="ECO:0000256" key="7">
    <source>
        <dbReference type="SAM" id="Phobius"/>
    </source>
</evidence>
<name>A0A8T2RDS8_CERRI</name>
<evidence type="ECO:0000256" key="6">
    <source>
        <dbReference type="SAM" id="MobiDB-lite"/>
    </source>
</evidence>
<dbReference type="GO" id="GO:0016020">
    <property type="term" value="C:membrane"/>
    <property type="evidence" value="ECO:0007669"/>
    <property type="project" value="UniProtKB-SubCell"/>
</dbReference>
<feature type="compositionally biased region" description="Polar residues" evidence="6">
    <location>
        <begin position="394"/>
        <end position="405"/>
    </location>
</feature>
<keyword evidence="4 7" id="KW-0472">Membrane</keyword>
<accession>A0A8T2RDS8</accession>
<feature type="region of interest" description="Disordered" evidence="6">
    <location>
        <begin position="392"/>
        <end position="416"/>
    </location>
</feature>
<gene>
    <name evidence="9" type="ORF">KP509_28G036400</name>
</gene>
<evidence type="ECO:0000259" key="8">
    <source>
        <dbReference type="PROSITE" id="PS51775"/>
    </source>
</evidence>
<evidence type="ECO:0000256" key="4">
    <source>
        <dbReference type="ARBA" id="ARBA00023136"/>
    </source>
</evidence>
<dbReference type="PROSITE" id="PS51775">
    <property type="entry name" value="GTD_BINDING"/>
    <property type="match status" value="1"/>
</dbReference>
<dbReference type="PANTHER" id="PTHR31422">
    <property type="entry name" value="BNAANNG28530D PROTEIN"/>
    <property type="match status" value="1"/>
</dbReference>
<evidence type="ECO:0000256" key="3">
    <source>
        <dbReference type="ARBA" id="ARBA00022989"/>
    </source>
</evidence>
<comment type="subcellular location">
    <subcellularLocation>
        <location evidence="1">Membrane</location>
    </subcellularLocation>
</comment>
<evidence type="ECO:0000256" key="1">
    <source>
        <dbReference type="ARBA" id="ARBA00004370"/>
    </source>
</evidence>
<evidence type="ECO:0000313" key="10">
    <source>
        <dbReference type="Proteomes" id="UP000825935"/>
    </source>
</evidence>
<comment type="caution">
    <text evidence="9">The sequence shown here is derived from an EMBL/GenBank/DDBJ whole genome shotgun (WGS) entry which is preliminary data.</text>
</comment>
<dbReference type="GO" id="GO:0080115">
    <property type="term" value="F:myosin XI tail binding"/>
    <property type="evidence" value="ECO:0007669"/>
    <property type="project" value="UniProtKB-ARBA"/>
</dbReference>
<proteinExistence type="predicted"/>
<keyword evidence="5" id="KW-0175">Coiled coil</keyword>
<dbReference type="EMBL" id="CM035433">
    <property type="protein sequence ID" value="KAH7293673.1"/>
    <property type="molecule type" value="Genomic_DNA"/>
</dbReference>
<evidence type="ECO:0000256" key="5">
    <source>
        <dbReference type="SAM" id="Coils"/>
    </source>
</evidence>
<dbReference type="AlphaFoldDB" id="A0A8T2RDS8"/>
<feature type="transmembrane region" description="Helical" evidence="7">
    <location>
        <begin position="12"/>
        <end position="36"/>
    </location>
</feature>
<keyword evidence="2 7" id="KW-0812">Transmembrane</keyword>